<keyword evidence="1" id="KW-1133">Transmembrane helix</keyword>
<keyword evidence="1" id="KW-0472">Membrane</keyword>
<feature type="transmembrane region" description="Helical" evidence="1">
    <location>
        <begin position="49"/>
        <end position="69"/>
    </location>
</feature>
<name>A0A0U5K561_9BACT</name>
<feature type="transmembrane region" description="Helical" evidence="1">
    <location>
        <begin position="110"/>
        <end position="130"/>
    </location>
</feature>
<evidence type="ECO:0000256" key="1">
    <source>
        <dbReference type="SAM" id="Phobius"/>
    </source>
</evidence>
<dbReference type="PATRIC" id="fig|389348.3.peg.1834"/>
<keyword evidence="1" id="KW-0812">Transmembrane</keyword>
<organism evidence="2 3">
    <name type="scientific">Candidatus Protochlamydia naegleriophila</name>
    <dbReference type="NCBI Taxonomy" id="389348"/>
    <lineage>
        <taxon>Bacteria</taxon>
        <taxon>Pseudomonadati</taxon>
        <taxon>Chlamydiota</taxon>
        <taxon>Chlamydiia</taxon>
        <taxon>Parachlamydiales</taxon>
        <taxon>Parachlamydiaceae</taxon>
        <taxon>Candidatus Protochlamydia</taxon>
    </lineage>
</organism>
<gene>
    <name evidence="2" type="ORF">PNK_1634</name>
</gene>
<reference evidence="3" key="1">
    <citation type="submission" date="2015-09" db="EMBL/GenBank/DDBJ databases">
        <authorList>
            <person name="Bertelli C."/>
        </authorList>
    </citation>
    <scope>NUCLEOTIDE SEQUENCE [LARGE SCALE GENOMIC DNA]</scope>
    <source>
        <strain evidence="3">KNic</strain>
    </source>
</reference>
<dbReference type="STRING" id="389348.PNK_1634"/>
<sequence length="146" mass="16143">MRLQQFSQELDELTRPAHSHHFKFQLALFSTITYLSTALLTSISPLSSAIFVSLALSISHLVAPLFAAWLEENRAIPLVPLGGQILQLSLSLILAKGIGSLAGYHLTNTQISHVGILFLLTLSVIHFALYHFRLYLQHPAAHSHPN</sequence>
<dbReference type="EMBL" id="LN879502">
    <property type="protein sequence ID" value="CUI17243.1"/>
    <property type="molecule type" value="Genomic_DNA"/>
</dbReference>
<accession>A0A0U5K561</accession>
<evidence type="ECO:0000313" key="3">
    <source>
        <dbReference type="Proteomes" id="UP000069902"/>
    </source>
</evidence>
<dbReference type="KEGG" id="pnl:PNK_1634"/>
<protein>
    <submittedName>
        <fullName evidence="2">Uncharacterized protein</fullName>
    </submittedName>
</protein>
<keyword evidence="3" id="KW-1185">Reference proteome</keyword>
<dbReference type="Proteomes" id="UP000069902">
    <property type="component" value="Chromosome cPNK"/>
</dbReference>
<dbReference type="AlphaFoldDB" id="A0A0U5K561"/>
<feature type="transmembrane region" description="Helical" evidence="1">
    <location>
        <begin position="81"/>
        <end position="104"/>
    </location>
</feature>
<feature type="transmembrane region" description="Helical" evidence="1">
    <location>
        <begin position="24"/>
        <end position="43"/>
    </location>
</feature>
<dbReference type="RefSeq" id="WP_059061392.1">
    <property type="nucleotide sequence ID" value="NZ_LN879502.1"/>
</dbReference>
<evidence type="ECO:0000313" key="2">
    <source>
        <dbReference type="EMBL" id="CUI17243.1"/>
    </source>
</evidence>
<proteinExistence type="predicted"/>
<dbReference type="InParanoid" id="A0A0U5K561"/>